<dbReference type="KEGG" id="ovi:T265_07417"/>
<sequence>MYGLINYPEVYVNHKGPKSCVQNLVGSSTVVDIFGSHHVLCQLTQERDLGVPDFTLLLFPDTYTLYPNGNKSSVVFLARNHLTLFQRSGVINYGLLFEHHRDTEHQAVILGGASFP</sequence>
<dbReference type="Proteomes" id="UP000054324">
    <property type="component" value="Unassembled WGS sequence"/>
</dbReference>
<evidence type="ECO:0000313" key="1">
    <source>
        <dbReference type="EMBL" id="KER25021.1"/>
    </source>
</evidence>
<proteinExistence type="predicted"/>
<reference evidence="1 2" key="1">
    <citation type="submission" date="2013-11" db="EMBL/GenBank/DDBJ databases">
        <title>Opisthorchis viverrini - life in the bile duct.</title>
        <authorList>
            <person name="Young N.D."/>
            <person name="Nagarajan N."/>
            <person name="Lin S.J."/>
            <person name="Korhonen P.K."/>
            <person name="Jex A.R."/>
            <person name="Hall R.S."/>
            <person name="Safavi-Hemami H."/>
            <person name="Kaewkong W."/>
            <person name="Bertrand D."/>
            <person name="Gao S."/>
            <person name="Seet Q."/>
            <person name="Wongkham S."/>
            <person name="Teh B.T."/>
            <person name="Wongkham C."/>
            <person name="Intapan P.M."/>
            <person name="Maleewong W."/>
            <person name="Yang X."/>
            <person name="Hu M."/>
            <person name="Wang Z."/>
            <person name="Hofmann A."/>
            <person name="Sternberg P.W."/>
            <person name="Tan P."/>
            <person name="Wang J."/>
            <person name="Gasser R.B."/>
        </authorList>
    </citation>
    <scope>NUCLEOTIDE SEQUENCE [LARGE SCALE GENOMIC DNA]</scope>
</reference>
<accession>A0A074ZCK5</accession>
<dbReference type="GeneID" id="20321596"/>
<dbReference type="RefSeq" id="XP_009171199.1">
    <property type="nucleotide sequence ID" value="XM_009172935.1"/>
</dbReference>
<dbReference type="AlphaFoldDB" id="A0A074ZCK5"/>
<gene>
    <name evidence="1" type="ORF">T265_07417</name>
</gene>
<protein>
    <submittedName>
        <fullName evidence="1">Uncharacterized protein</fullName>
    </submittedName>
</protein>
<dbReference type="EMBL" id="KL596789">
    <property type="protein sequence ID" value="KER25021.1"/>
    <property type="molecule type" value="Genomic_DNA"/>
</dbReference>
<organism evidence="1 2">
    <name type="scientific">Opisthorchis viverrini</name>
    <name type="common">Southeast Asian liver fluke</name>
    <dbReference type="NCBI Taxonomy" id="6198"/>
    <lineage>
        <taxon>Eukaryota</taxon>
        <taxon>Metazoa</taxon>
        <taxon>Spiralia</taxon>
        <taxon>Lophotrochozoa</taxon>
        <taxon>Platyhelminthes</taxon>
        <taxon>Trematoda</taxon>
        <taxon>Digenea</taxon>
        <taxon>Opisthorchiida</taxon>
        <taxon>Opisthorchiata</taxon>
        <taxon>Opisthorchiidae</taxon>
        <taxon>Opisthorchis</taxon>
    </lineage>
</organism>
<name>A0A074ZCK5_OPIVI</name>
<dbReference type="CTD" id="20321596"/>
<evidence type="ECO:0000313" key="2">
    <source>
        <dbReference type="Proteomes" id="UP000054324"/>
    </source>
</evidence>
<keyword evidence="2" id="KW-1185">Reference proteome</keyword>